<feature type="region of interest" description="Disordered" evidence="1">
    <location>
        <begin position="112"/>
        <end position="153"/>
    </location>
</feature>
<accession>A0ABR9HXF3</accession>
<feature type="compositionally biased region" description="Low complexity" evidence="1">
    <location>
        <begin position="112"/>
        <end position="128"/>
    </location>
</feature>
<protein>
    <submittedName>
        <fullName evidence="3">Uncharacterized protein</fullName>
    </submittedName>
</protein>
<dbReference type="EMBL" id="JADBEG010000001">
    <property type="protein sequence ID" value="MBE1495597.1"/>
    <property type="molecule type" value="Genomic_DNA"/>
</dbReference>
<evidence type="ECO:0000256" key="1">
    <source>
        <dbReference type="SAM" id="MobiDB-lite"/>
    </source>
</evidence>
<feature type="region of interest" description="Disordered" evidence="1">
    <location>
        <begin position="1"/>
        <end position="21"/>
    </location>
</feature>
<feature type="compositionally biased region" description="Pro residues" evidence="1">
    <location>
        <begin position="246"/>
        <end position="255"/>
    </location>
</feature>
<evidence type="ECO:0000256" key="2">
    <source>
        <dbReference type="SAM" id="Phobius"/>
    </source>
</evidence>
<dbReference type="RefSeq" id="WP_192782293.1">
    <property type="nucleotide sequence ID" value="NZ_JADBEG010000001.1"/>
</dbReference>
<feature type="region of interest" description="Disordered" evidence="1">
    <location>
        <begin position="202"/>
        <end position="255"/>
    </location>
</feature>
<comment type="caution">
    <text evidence="3">The sequence shown here is derived from an EMBL/GenBank/DDBJ whole genome shotgun (WGS) entry which is preliminary data.</text>
</comment>
<gene>
    <name evidence="3" type="ORF">H4696_002697</name>
</gene>
<sequence length="255" mass="25068">MSKHEGRRLDRHTAEQLLRGAPADAPDALAGLLAAAAAPPRDGELGGEPAAMTAFLEAAQHANAPQPRSPSMIKSISAKLLTAKVAAVVAALFAAGGVAAAAVTGALPLPGSNAPAAPSASTHAQPPAGASDAATTHAPAGSRPSDHPSPSPSLVGLCHAYAAGDKAEHGKALESPAFAELIAAAGDKNGVDGYCDTVLKDEASKPVHTTDSPGAPADPGNSENGKDHAPATVPTHPTGAPETHPSGPPATRPTH</sequence>
<reference evidence="3 4" key="1">
    <citation type="submission" date="2020-10" db="EMBL/GenBank/DDBJ databases">
        <title>Sequencing the genomes of 1000 actinobacteria strains.</title>
        <authorList>
            <person name="Klenk H.-P."/>
        </authorList>
    </citation>
    <scope>NUCLEOTIDE SEQUENCE [LARGE SCALE GENOMIC DNA]</scope>
    <source>
        <strain evidence="3 4">DSM 44653</strain>
    </source>
</reference>
<keyword evidence="2" id="KW-1133">Transmembrane helix</keyword>
<keyword evidence="2" id="KW-0812">Transmembrane</keyword>
<keyword evidence="2" id="KW-0472">Membrane</keyword>
<feature type="transmembrane region" description="Helical" evidence="2">
    <location>
        <begin position="81"/>
        <end position="103"/>
    </location>
</feature>
<proteinExistence type="predicted"/>
<name>A0ABR9HXF3_9PSEU</name>
<organism evidence="3 4">
    <name type="scientific">Amycolatopsis lexingtonensis</name>
    <dbReference type="NCBI Taxonomy" id="218822"/>
    <lineage>
        <taxon>Bacteria</taxon>
        <taxon>Bacillati</taxon>
        <taxon>Actinomycetota</taxon>
        <taxon>Actinomycetes</taxon>
        <taxon>Pseudonocardiales</taxon>
        <taxon>Pseudonocardiaceae</taxon>
        <taxon>Amycolatopsis</taxon>
    </lineage>
</organism>
<evidence type="ECO:0000313" key="4">
    <source>
        <dbReference type="Proteomes" id="UP000631670"/>
    </source>
</evidence>
<keyword evidence="4" id="KW-1185">Reference proteome</keyword>
<evidence type="ECO:0000313" key="3">
    <source>
        <dbReference type="EMBL" id="MBE1495597.1"/>
    </source>
</evidence>
<dbReference type="Proteomes" id="UP000631670">
    <property type="component" value="Unassembled WGS sequence"/>
</dbReference>